<protein>
    <recommendedName>
        <fullName evidence="1">GUN4-like domain-containing protein</fullName>
    </recommendedName>
</protein>
<evidence type="ECO:0000259" key="1">
    <source>
        <dbReference type="Pfam" id="PF05419"/>
    </source>
</evidence>
<dbReference type="Pfam" id="PF05419">
    <property type="entry name" value="GUN4"/>
    <property type="match status" value="1"/>
</dbReference>
<dbReference type="AlphaFoldDB" id="A0A139XBT6"/>
<dbReference type="InterPro" id="IPR008629">
    <property type="entry name" value="GUN4-like"/>
</dbReference>
<dbReference type="EMBL" id="ANNX02000020">
    <property type="protein sequence ID" value="KYC42116.1"/>
    <property type="molecule type" value="Genomic_DNA"/>
</dbReference>
<dbReference type="InterPro" id="IPR037215">
    <property type="entry name" value="GUN4-like_sf"/>
</dbReference>
<name>A0A139XBT6_9CYAN</name>
<dbReference type="Proteomes" id="UP000076925">
    <property type="component" value="Unassembled WGS sequence"/>
</dbReference>
<sequence>MGIEANDESYKAFGDKVGWRVQKKWLQVNELTFDLSSPVGHLPSLAVRLGGLSWGVDGFWWEKRSAYVFLLSQKDW</sequence>
<comment type="caution">
    <text evidence="2">The sequence shown here is derived from an EMBL/GenBank/DDBJ whole genome shotgun (WGS) entry which is preliminary data.</text>
</comment>
<dbReference type="OrthoDB" id="518208at2"/>
<gene>
    <name evidence="2" type="ORF">WA1_19150</name>
</gene>
<accession>A0A139XBT6</accession>
<organism evidence="2 3">
    <name type="scientific">Scytonema hofmannii PCC 7110</name>
    <dbReference type="NCBI Taxonomy" id="128403"/>
    <lineage>
        <taxon>Bacteria</taxon>
        <taxon>Bacillati</taxon>
        <taxon>Cyanobacteriota</taxon>
        <taxon>Cyanophyceae</taxon>
        <taxon>Nostocales</taxon>
        <taxon>Scytonemataceae</taxon>
        <taxon>Scytonema</taxon>
    </lineage>
</organism>
<reference evidence="2 3" key="1">
    <citation type="journal article" date="2013" name="Genome Biol. Evol.">
        <title>Genomes of Stigonematalean cyanobacteria (subsection V) and the evolution of oxygenic photosynthesis from prokaryotes to plastids.</title>
        <authorList>
            <person name="Dagan T."/>
            <person name="Roettger M."/>
            <person name="Stucken K."/>
            <person name="Landan G."/>
            <person name="Koch R."/>
            <person name="Major P."/>
            <person name="Gould S.B."/>
            <person name="Goremykin V.V."/>
            <person name="Rippka R."/>
            <person name="Tandeau de Marsac N."/>
            <person name="Gugger M."/>
            <person name="Lockhart P.J."/>
            <person name="Allen J.F."/>
            <person name="Brune I."/>
            <person name="Maus I."/>
            <person name="Puhler A."/>
            <person name="Martin W.F."/>
        </authorList>
    </citation>
    <scope>NUCLEOTIDE SEQUENCE [LARGE SCALE GENOMIC DNA]</scope>
    <source>
        <strain evidence="2 3">PCC 7110</strain>
    </source>
</reference>
<keyword evidence="3" id="KW-1185">Reference proteome</keyword>
<evidence type="ECO:0000313" key="2">
    <source>
        <dbReference type="EMBL" id="KYC42116.1"/>
    </source>
</evidence>
<proteinExistence type="predicted"/>
<dbReference type="RefSeq" id="WP_017741963.1">
    <property type="nucleotide sequence ID" value="NZ_KQ976354.1"/>
</dbReference>
<dbReference type="Gene3D" id="1.10.10.1770">
    <property type="entry name" value="Gun4-like"/>
    <property type="match status" value="1"/>
</dbReference>
<dbReference type="SUPFAM" id="SSF140869">
    <property type="entry name" value="GUN4-like"/>
    <property type="match status" value="1"/>
</dbReference>
<evidence type="ECO:0000313" key="3">
    <source>
        <dbReference type="Proteomes" id="UP000076925"/>
    </source>
</evidence>
<feature type="domain" description="GUN4-like" evidence="1">
    <location>
        <begin position="7"/>
        <end position="46"/>
    </location>
</feature>